<feature type="signal peptide" evidence="2">
    <location>
        <begin position="1"/>
        <end position="20"/>
    </location>
</feature>
<evidence type="ECO:0000256" key="2">
    <source>
        <dbReference type="SAM" id="SignalP"/>
    </source>
</evidence>
<accession>A0AAT9FQP7</accession>
<evidence type="ECO:0008006" key="4">
    <source>
        <dbReference type="Google" id="ProtNLM"/>
    </source>
</evidence>
<dbReference type="AlphaFoldDB" id="A0AAT9FQP7"/>
<reference evidence="3" key="1">
    <citation type="submission" date="2024-07" db="EMBL/GenBank/DDBJ databases">
        <title>Complete genome sequence of Verrucomicrobiaceae bacterium NT6N.</title>
        <authorList>
            <person name="Huang C."/>
            <person name="Takami H."/>
            <person name="Hamasaki K."/>
        </authorList>
    </citation>
    <scope>NUCLEOTIDE SEQUENCE</scope>
    <source>
        <strain evidence="3">NT6N</strain>
    </source>
</reference>
<organism evidence="3">
    <name type="scientific">Oceaniferula spumae</name>
    <dbReference type="NCBI Taxonomy" id="2979115"/>
    <lineage>
        <taxon>Bacteria</taxon>
        <taxon>Pseudomonadati</taxon>
        <taxon>Verrucomicrobiota</taxon>
        <taxon>Verrucomicrobiia</taxon>
        <taxon>Verrucomicrobiales</taxon>
        <taxon>Verrucomicrobiaceae</taxon>
        <taxon>Oceaniferula</taxon>
    </lineage>
</organism>
<feature type="chain" id="PRO_5043333449" description="DUF3450 family protein" evidence="2">
    <location>
        <begin position="21"/>
        <end position="261"/>
    </location>
</feature>
<dbReference type="Pfam" id="PF11932">
    <property type="entry name" value="DUF3450"/>
    <property type="match status" value="1"/>
</dbReference>
<name>A0AAT9FQP7_9BACT</name>
<proteinExistence type="predicted"/>
<evidence type="ECO:0000313" key="3">
    <source>
        <dbReference type="EMBL" id="BDS08303.1"/>
    </source>
</evidence>
<gene>
    <name evidence="3" type="ORF">NT6N_33430</name>
</gene>
<sequence>MKSIFTILTLLFSQSLTVFSQQGSASPDPVKSREMIRQWVQTERLLSEEKNAWKVEKQRMQDLLDLYQEELKLLNEEIEKAGSSADSVDERKGKLEAELQEFRAAQRLLADTMARLLPRMKVLIDRFPEPLQDELGADIDYLRSPEALAKPRDVLKSMLAVLSEAGRFNRTITLAEETRTLEGGKKMTVNVLYLGLARAFFATTSGDTAGVGTPSKVGWSWQDRPDFADDVRRAIAVYRKDKQPQLVPLPVGVSSSNETAK</sequence>
<dbReference type="EMBL" id="AP026866">
    <property type="protein sequence ID" value="BDS08303.1"/>
    <property type="molecule type" value="Genomic_DNA"/>
</dbReference>
<dbReference type="InterPro" id="IPR016866">
    <property type="entry name" value="UCP028069"/>
</dbReference>
<keyword evidence="1" id="KW-0175">Coiled coil</keyword>
<dbReference type="KEGG" id="osu:NT6N_33430"/>
<keyword evidence="2" id="KW-0732">Signal</keyword>
<protein>
    <recommendedName>
        <fullName evidence="4">DUF3450 family protein</fullName>
    </recommendedName>
</protein>
<evidence type="ECO:0000256" key="1">
    <source>
        <dbReference type="SAM" id="Coils"/>
    </source>
</evidence>
<feature type="coiled-coil region" evidence="1">
    <location>
        <begin position="50"/>
        <end position="105"/>
    </location>
</feature>